<comment type="caution">
    <text evidence="9">The sequence shown here is derived from an EMBL/GenBank/DDBJ whole genome shotgun (WGS) entry which is preliminary data.</text>
</comment>
<dbReference type="PANTHER" id="PTHR43652:SF2">
    <property type="entry name" value="BASIC AMINO ACID ANTIPORTER YFCC-RELATED"/>
    <property type="match status" value="1"/>
</dbReference>
<feature type="transmembrane region" description="Helical" evidence="7">
    <location>
        <begin position="127"/>
        <end position="144"/>
    </location>
</feature>
<dbReference type="InterPro" id="IPR004680">
    <property type="entry name" value="Cit_transptr-like_dom"/>
</dbReference>
<feature type="transmembrane region" description="Helical" evidence="7">
    <location>
        <begin position="63"/>
        <end position="81"/>
    </location>
</feature>
<protein>
    <submittedName>
        <fullName evidence="9">SLC13 family permease</fullName>
    </submittedName>
</protein>
<evidence type="ECO:0000256" key="5">
    <source>
        <dbReference type="ARBA" id="ARBA00022989"/>
    </source>
</evidence>
<evidence type="ECO:0000259" key="8">
    <source>
        <dbReference type="PROSITE" id="PS51202"/>
    </source>
</evidence>
<evidence type="ECO:0000256" key="2">
    <source>
        <dbReference type="ARBA" id="ARBA00022448"/>
    </source>
</evidence>
<evidence type="ECO:0000256" key="4">
    <source>
        <dbReference type="ARBA" id="ARBA00022737"/>
    </source>
</evidence>
<dbReference type="Pfam" id="PF02080">
    <property type="entry name" value="TrkA_C"/>
    <property type="match status" value="1"/>
</dbReference>
<feature type="transmembrane region" description="Helical" evidence="7">
    <location>
        <begin position="102"/>
        <end position="121"/>
    </location>
</feature>
<evidence type="ECO:0000256" key="1">
    <source>
        <dbReference type="ARBA" id="ARBA00004141"/>
    </source>
</evidence>
<keyword evidence="2" id="KW-0813">Transport</keyword>
<feature type="transmembrane region" description="Helical" evidence="7">
    <location>
        <begin position="193"/>
        <end position="216"/>
    </location>
</feature>
<dbReference type="Pfam" id="PF03600">
    <property type="entry name" value="CitMHS"/>
    <property type="match status" value="1"/>
</dbReference>
<dbReference type="InterPro" id="IPR051679">
    <property type="entry name" value="DASS-Related_Transporters"/>
</dbReference>
<dbReference type="SUPFAM" id="SSF116726">
    <property type="entry name" value="TrkA C-terminal domain-like"/>
    <property type="match status" value="2"/>
</dbReference>
<dbReference type="InterPro" id="IPR006037">
    <property type="entry name" value="RCK_C"/>
</dbReference>
<feature type="transmembrane region" description="Helical" evidence="7">
    <location>
        <begin position="463"/>
        <end position="483"/>
    </location>
</feature>
<dbReference type="Gene3D" id="3.30.70.1450">
    <property type="entry name" value="Regulator of K+ conductance, C-terminal domain"/>
    <property type="match status" value="1"/>
</dbReference>
<keyword evidence="5 7" id="KW-1133">Transmembrane helix</keyword>
<proteinExistence type="predicted"/>
<evidence type="ECO:0000256" key="7">
    <source>
        <dbReference type="SAM" id="Phobius"/>
    </source>
</evidence>
<feature type="transmembrane region" description="Helical" evidence="7">
    <location>
        <begin position="151"/>
        <end position="178"/>
    </location>
</feature>
<keyword evidence="4" id="KW-0677">Repeat</keyword>
<dbReference type="InterPro" id="IPR036721">
    <property type="entry name" value="RCK_C_sf"/>
</dbReference>
<dbReference type="GO" id="GO:0008324">
    <property type="term" value="F:monoatomic cation transmembrane transporter activity"/>
    <property type="evidence" value="ECO:0007669"/>
    <property type="project" value="InterPro"/>
</dbReference>
<dbReference type="EMBL" id="VCBC01000003">
    <property type="protein sequence ID" value="TLU67353.1"/>
    <property type="molecule type" value="Genomic_DNA"/>
</dbReference>
<keyword evidence="6 7" id="KW-0472">Membrane</keyword>
<dbReference type="OrthoDB" id="9809303at2"/>
<name>A0A5R9IS82_9GAMM</name>
<dbReference type="AlphaFoldDB" id="A0A5R9IS82"/>
<dbReference type="PROSITE" id="PS51202">
    <property type="entry name" value="RCK_C"/>
    <property type="match status" value="1"/>
</dbReference>
<dbReference type="RefSeq" id="WP_138318635.1">
    <property type="nucleotide sequence ID" value="NZ_VCBC01000003.1"/>
</dbReference>
<gene>
    <name evidence="9" type="ORF">FE810_03470</name>
</gene>
<feature type="transmembrane region" description="Helical" evidence="7">
    <location>
        <begin position="495"/>
        <end position="515"/>
    </location>
</feature>
<feature type="transmembrane region" description="Helical" evidence="7">
    <location>
        <begin position="587"/>
        <end position="607"/>
    </location>
</feature>
<feature type="transmembrane region" description="Helical" evidence="7">
    <location>
        <begin position="6"/>
        <end position="23"/>
    </location>
</feature>
<organism evidence="9 10">
    <name type="scientific">Thalassotalea litorea</name>
    <dbReference type="NCBI Taxonomy" id="2020715"/>
    <lineage>
        <taxon>Bacteria</taxon>
        <taxon>Pseudomonadati</taxon>
        <taxon>Pseudomonadota</taxon>
        <taxon>Gammaproteobacteria</taxon>
        <taxon>Alteromonadales</taxon>
        <taxon>Colwelliaceae</taxon>
        <taxon>Thalassotalea</taxon>
    </lineage>
</organism>
<reference evidence="9 10" key="1">
    <citation type="submission" date="2019-05" db="EMBL/GenBank/DDBJ databases">
        <title>Genome sequences of Thalassotalea litorea 1K03283.</title>
        <authorList>
            <person name="Zhang D."/>
        </authorList>
    </citation>
    <scope>NUCLEOTIDE SEQUENCE [LARGE SCALE GENOMIC DNA]</scope>
    <source>
        <strain evidence="9 10">MCCC 1K03283</strain>
    </source>
</reference>
<dbReference type="Proteomes" id="UP000307790">
    <property type="component" value="Unassembled WGS sequence"/>
</dbReference>
<accession>A0A5R9IS82</accession>
<keyword evidence="3 7" id="KW-0812">Transmembrane</keyword>
<comment type="subcellular location">
    <subcellularLocation>
        <location evidence="1">Membrane</location>
        <topology evidence="1">Multi-pass membrane protein</topology>
    </subcellularLocation>
</comment>
<dbReference type="PANTHER" id="PTHR43652">
    <property type="entry name" value="BASIC AMINO ACID ANTIPORTER YFCC-RELATED"/>
    <property type="match status" value="1"/>
</dbReference>
<dbReference type="GO" id="GO:0006813">
    <property type="term" value="P:potassium ion transport"/>
    <property type="evidence" value="ECO:0007669"/>
    <property type="project" value="InterPro"/>
</dbReference>
<evidence type="ECO:0000313" key="9">
    <source>
        <dbReference type="EMBL" id="TLU67353.1"/>
    </source>
</evidence>
<evidence type="ECO:0000313" key="10">
    <source>
        <dbReference type="Proteomes" id="UP000307790"/>
    </source>
</evidence>
<evidence type="ECO:0000256" key="6">
    <source>
        <dbReference type="ARBA" id="ARBA00023136"/>
    </source>
</evidence>
<keyword evidence="10" id="KW-1185">Reference proteome</keyword>
<dbReference type="GO" id="GO:0005886">
    <property type="term" value="C:plasma membrane"/>
    <property type="evidence" value="ECO:0007669"/>
    <property type="project" value="TreeGrafter"/>
</dbReference>
<evidence type="ECO:0000256" key="3">
    <source>
        <dbReference type="ARBA" id="ARBA00022692"/>
    </source>
</evidence>
<feature type="transmembrane region" description="Helical" evidence="7">
    <location>
        <begin position="35"/>
        <end position="51"/>
    </location>
</feature>
<feature type="transmembrane region" description="Helical" evidence="7">
    <location>
        <begin position="419"/>
        <end position="451"/>
    </location>
</feature>
<feature type="domain" description="RCK C-terminal" evidence="8">
    <location>
        <begin position="316"/>
        <end position="402"/>
    </location>
</feature>
<sequence>MTPLLNPHSISVLLLILVALILFAQERIRLETSSLLILIALILGFQLYPLELESGQTFNPAEFFMGFGHEALLTICALMMLGRGIEISGALKPLTSVMAKYWGQYPTLSLAMTLIIGALLSGFLNNTPIVVMLLPVLIGVALSNNKAPSKILIPVGLATLIGGTATTIGTSTNLLIVAVADDLGVHSFTMFDFALPVILVGSIGILYLIFIAPLLLPSREVPLQNNESRIYKASLMVSEDSLLNDKMLSEVLQSTDYKMGVSRIVRGENQLIKLPTITLKNGDNLIISGTAVELLDYSQKFKADLFSLNDQTHPISKDNPLDEDDQVLAEILVTEGSFLANKTLKESSFSRIHELVVLALHRMNKPQYIDSSVSDVELHRGDILLVQGHKDNLQRLKENTRLLVLDNTIHLPSSNRAPIAIFIMIAVIAIAALQIMPISVSALTGVGAMLITRCLNWREMSHALNPSIIMIIVVSLALGKAMQITSADQFLGHQFIEIMYGSPPVVILGALIFLMSLLTNVVSNTAAAVIGTPVAINIAQELGAPPEAFILAVLFGVNMSYATPIGYQTNLLIFSAGGYKFSDFLKVGLPLTLIMGLGFTAFLALYYQL</sequence>
<feature type="transmembrane region" description="Helical" evidence="7">
    <location>
        <begin position="548"/>
        <end position="567"/>
    </location>
</feature>